<evidence type="ECO:0000313" key="3">
    <source>
        <dbReference type="Proteomes" id="UP000194127"/>
    </source>
</evidence>
<feature type="compositionally biased region" description="Basic and acidic residues" evidence="1">
    <location>
        <begin position="223"/>
        <end position="251"/>
    </location>
</feature>
<evidence type="ECO:0000313" key="2">
    <source>
        <dbReference type="EMBL" id="OSX60617.1"/>
    </source>
</evidence>
<reference evidence="2 3" key="1">
    <citation type="submission" date="2017-04" db="EMBL/GenBank/DDBJ databases">
        <title>Genome Sequence of the Model Brown-Rot Fungus Postia placenta SB12.</title>
        <authorList>
            <consortium name="DOE Joint Genome Institute"/>
            <person name="Gaskell J."/>
            <person name="Kersten P."/>
            <person name="Larrondo L.F."/>
            <person name="Canessa P."/>
            <person name="Martinez D."/>
            <person name="Hibbett D."/>
            <person name="Schmoll M."/>
            <person name="Kubicek C.P."/>
            <person name="Martinez A.T."/>
            <person name="Yadav J."/>
            <person name="Master E."/>
            <person name="Magnuson J.K."/>
            <person name="James T."/>
            <person name="Yaver D."/>
            <person name="Berka R."/>
            <person name="Labutti K."/>
            <person name="Lipzen A."/>
            <person name="Aerts A."/>
            <person name="Barry K."/>
            <person name="Henrissat B."/>
            <person name="Blanchette R."/>
            <person name="Grigoriev I."/>
            <person name="Cullen D."/>
        </authorList>
    </citation>
    <scope>NUCLEOTIDE SEQUENCE [LARGE SCALE GENOMIC DNA]</scope>
    <source>
        <strain evidence="2 3">MAD-698-R-SB12</strain>
    </source>
</reference>
<feature type="compositionally biased region" description="Gly residues" evidence="1">
    <location>
        <begin position="203"/>
        <end position="212"/>
    </location>
</feature>
<accession>A0A1X6MW76</accession>
<dbReference type="OrthoDB" id="3515175at2759"/>
<dbReference type="Gene3D" id="3.80.10.10">
    <property type="entry name" value="Ribonuclease Inhibitor"/>
    <property type="match status" value="1"/>
</dbReference>
<proteinExistence type="predicted"/>
<dbReference type="InterPro" id="IPR032675">
    <property type="entry name" value="LRR_dom_sf"/>
</dbReference>
<keyword evidence="3" id="KW-1185">Reference proteome</keyword>
<dbReference type="RefSeq" id="XP_024337411.1">
    <property type="nucleotide sequence ID" value="XM_024477065.1"/>
</dbReference>
<feature type="region of interest" description="Disordered" evidence="1">
    <location>
        <begin position="157"/>
        <end position="251"/>
    </location>
</feature>
<dbReference type="EMBL" id="KZ110600">
    <property type="protein sequence ID" value="OSX60617.1"/>
    <property type="molecule type" value="Genomic_DNA"/>
</dbReference>
<evidence type="ECO:0000256" key="1">
    <source>
        <dbReference type="SAM" id="MobiDB-lite"/>
    </source>
</evidence>
<dbReference type="Proteomes" id="UP000194127">
    <property type="component" value="Unassembled WGS sequence"/>
</dbReference>
<feature type="compositionally biased region" description="Acidic residues" evidence="1">
    <location>
        <begin position="158"/>
        <end position="185"/>
    </location>
</feature>
<dbReference type="SUPFAM" id="SSF52047">
    <property type="entry name" value="RNI-like"/>
    <property type="match status" value="1"/>
</dbReference>
<dbReference type="AlphaFoldDB" id="A0A1X6MW76"/>
<organism evidence="2 3">
    <name type="scientific">Postia placenta MAD-698-R-SB12</name>
    <dbReference type="NCBI Taxonomy" id="670580"/>
    <lineage>
        <taxon>Eukaryota</taxon>
        <taxon>Fungi</taxon>
        <taxon>Dikarya</taxon>
        <taxon>Basidiomycota</taxon>
        <taxon>Agaricomycotina</taxon>
        <taxon>Agaricomycetes</taxon>
        <taxon>Polyporales</taxon>
        <taxon>Adustoporiaceae</taxon>
        <taxon>Rhodonia</taxon>
    </lineage>
</organism>
<gene>
    <name evidence="2" type="ORF">POSPLADRAFT_1035134</name>
</gene>
<dbReference type="STRING" id="670580.A0A1X6MW76"/>
<protein>
    <submittedName>
        <fullName evidence="2">Uncharacterized protein</fullName>
    </submittedName>
</protein>
<name>A0A1X6MW76_9APHY</name>
<dbReference type="GeneID" id="36322015"/>
<sequence length="621" mass="68196">MTLVKQPDNAEVVREELKRVGGSDGTSSAYITFLLRISWNVDLDNPQTPYCSSNEYIVDTEEDPDEIDITRPESPTYCFAALWGLETEVEVPSLVPLSATQYIRAYYPALDPDQPQDDGAKQKERNVCRAIGFLAGVPMVTQDVLHETWPSVFQAAQDADDQDDEASDQDEASDGDAASNEDEASYEGVVSDQTSNVDVVSHGDGGSGGDEGVAGETVAIEETTDHEHGGLGADNETKGDEAADEKGNVRNDSHGRILSLFEISLKPAVLRAVETDDTSTIERLLLQTETASRVQAILRDSTPLPPSGLNLLQPIRADLSKWSYTAEQLVSIVSTCKSLESFNLSNNPNVTSATIESIMGVAPPSLQRLVVLNCPSLDNSELCVLMSTKPALFKNLNGLIAPITIQPWYRTQLPNTFSITTIYHLYRSVPHVTRASTMPVATPTRIVQCMIDYFAPIAESKFPQEVLDHPNMIYAVFSSSRDPVKGWSTRSISELSQGNSMRQGLGEGWGFTMISDPLGYTTQPAKHQWGFVRYVPKVAGIPEDNDSTTASTEPLPEKEMMRKIVAKYTPEIHDLRSFLQLMHEEGRPDAPEDAVTKLESLMEIFKETWGVVMITPEKISG</sequence>